<dbReference type="Gene3D" id="3.40.50.2000">
    <property type="entry name" value="Glycogen Phosphorylase B"/>
    <property type="match status" value="2"/>
</dbReference>
<reference evidence="3 4" key="1">
    <citation type="journal article" date="2016" name="Nat. Commun.">
        <title>Thousands of microbial genomes shed light on interconnected biogeochemical processes in an aquifer system.</title>
        <authorList>
            <person name="Anantharaman K."/>
            <person name="Brown C.T."/>
            <person name="Hug L.A."/>
            <person name="Sharon I."/>
            <person name="Castelle C.J."/>
            <person name="Probst A.J."/>
            <person name="Thomas B.C."/>
            <person name="Singh A."/>
            <person name="Wilkins M.J."/>
            <person name="Karaoz U."/>
            <person name="Brodie E.L."/>
            <person name="Williams K.H."/>
            <person name="Hubbard S.S."/>
            <person name="Banfield J.F."/>
        </authorList>
    </citation>
    <scope>NUCLEOTIDE SEQUENCE [LARGE SCALE GENOMIC DNA]</scope>
</reference>
<dbReference type="InterPro" id="IPR002201">
    <property type="entry name" value="Glyco_trans_9"/>
</dbReference>
<dbReference type="CDD" id="cd03789">
    <property type="entry name" value="GT9_LPS_heptosyltransferase"/>
    <property type="match status" value="1"/>
</dbReference>
<gene>
    <name evidence="3" type="ORF">A2943_00010</name>
</gene>
<dbReference type="Pfam" id="PF01075">
    <property type="entry name" value="Glyco_transf_9"/>
    <property type="match status" value="1"/>
</dbReference>
<dbReference type="AlphaFoldDB" id="A0A1F4XF61"/>
<dbReference type="PANTHER" id="PTHR30160">
    <property type="entry name" value="TETRAACYLDISACCHARIDE 4'-KINASE-RELATED"/>
    <property type="match status" value="1"/>
</dbReference>
<proteinExistence type="predicted"/>
<dbReference type="STRING" id="1797243.A2943_00010"/>
<dbReference type="InterPro" id="IPR051199">
    <property type="entry name" value="LPS_LOS_Heptosyltrfase"/>
</dbReference>
<comment type="caution">
    <text evidence="3">The sequence shown here is derived from an EMBL/GenBank/DDBJ whole genome shotgun (WGS) entry which is preliminary data.</text>
</comment>
<dbReference type="SUPFAM" id="SSF53756">
    <property type="entry name" value="UDP-Glycosyltransferase/glycogen phosphorylase"/>
    <property type="match status" value="1"/>
</dbReference>
<dbReference type="EMBL" id="MEWX01000026">
    <property type="protein sequence ID" value="OGC80246.1"/>
    <property type="molecule type" value="Genomic_DNA"/>
</dbReference>
<organism evidence="3 4">
    <name type="scientific">Candidatus Adlerbacteria bacterium RIFCSPLOWO2_01_FULL_51_16</name>
    <dbReference type="NCBI Taxonomy" id="1797243"/>
    <lineage>
        <taxon>Bacteria</taxon>
        <taxon>Candidatus Adleribacteriota</taxon>
    </lineage>
</organism>
<protein>
    <recommendedName>
        <fullName evidence="5">Glycosyl transferase family 9</fullName>
    </recommendedName>
</protein>
<keyword evidence="1" id="KW-0328">Glycosyltransferase</keyword>
<keyword evidence="2" id="KW-0808">Transferase</keyword>
<dbReference type="GO" id="GO:0008713">
    <property type="term" value="F:ADP-heptose-lipopolysaccharide heptosyltransferase activity"/>
    <property type="evidence" value="ECO:0007669"/>
    <property type="project" value="TreeGrafter"/>
</dbReference>
<name>A0A1F4XF61_9BACT</name>
<dbReference type="Proteomes" id="UP000176185">
    <property type="component" value="Unassembled WGS sequence"/>
</dbReference>
<evidence type="ECO:0000313" key="3">
    <source>
        <dbReference type="EMBL" id="OGC80246.1"/>
    </source>
</evidence>
<sequence length="379" mass="42688">MNSFFALLKNIFFILVTPVAWMLRKKAGVPRHILVVQGSKLGDMVCTTPLFRAVKERYPHSHLTVMGNAVNKELLAGHPRIDMYRIRPPGFFALLKFLREEKFDFVCMTSPDPEMLTAFLCARIPLVAVPYITNGWSSYNTRVYRILSRFATVVPHRMGSYAPREYLRLLEPLGIMSEDTRKELAVAPETVERIRRMLIERGCDFKKDFLVGIAPSAGSKIKVWGAEHFAYLADVLTRKHAATIVLVGSPGDKEEVDAMKRALPPRMRLVDTAGKLSIEELKALVGQLRLFISSDTGPIYIAEAFGIPTVDIIGPMDENEQPPRGPKHRVVVPPGRKVPALHIMNAAMIDRVEARRQAQSTTRESVVREIEDLLQHLGR</sequence>
<accession>A0A1F4XF61</accession>
<evidence type="ECO:0000313" key="4">
    <source>
        <dbReference type="Proteomes" id="UP000176185"/>
    </source>
</evidence>
<evidence type="ECO:0000256" key="2">
    <source>
        <dbReference type="ARBA" id="ARBA00022679"/>
    </source>
</evidence>
<dbReference type="GO" id="GO:0009244">
    <property type="term" value="P:lipopolysaccharide core region biosynthetic process"/>
    <property type="evidence" value="ECO:0007669"/>
    <property type="project" value="TreeGrafter"/>
</dbReference>
<dbReference type="PANTHER" id="PTHR30160:SF7">
    <property type="entry name" value="ADP-HEPTOSE--LPS HEPTOSYLTRANSFERASE 2"/>
    <property type="match status" value="1"/>
</dbReference>
<dbReference type="GO" id="GO:0005829">
    <property type="term" value="C:cytosol"/>
    <property type="evidence" value="ECO:0007669"/>
    <property type="project" value="TreeGrafter"/>
</dbReference>
<evidence type="ECO:0008006" key="5">
    <source>
        <dbReference type="Google" id="ProtNLM"/>
    </source>
</evidence>
<evidence type="ECO:0000256" key="1">
    <source>
        <dbReference type="ARBA" id="ARBA00022676"/>
    </source>
</evidence>